<organism evidence="3">
    <name type="scientific">uncultured Desulfobacterium sp</name>
    <dbReference type="NCBI Taxonomy" id="201089"/>
    <lineage>
        <taxon>Bacteria</taxon>
        <taxon>Pseudomonadati</taxon>
        <taxon>Thermodesulfobacteriota</taxon>
        <taxon>Desulfobacteria</taxon>
        <taxon>Desulfobacterales</taxon>
        <taxon>Desulfobacteriaceae</taxon>
        <taxon>Desulfobacterium</taxon>
        <taxon>environmental samples</taxon>
    </lineage>
</organism>
<gene>
    <name evidence="3" type="ORF">PITCH_A1110002</name>
</gene>
<name>A0A445MR57_9BACT</name>
<dbReference type="EMBL" id="OJIN01000015">
    <property type="protein sequence ID" value="SPD71947.1"/>
    <property type="molecule type" value="Genomic_DNA"/>
</dbReference>
<proteinExistence type="predicted"/>
<protein>
    <recommendedName>
        <fullName evidence="2">Outer membrane protein assembly factor BamE domain-containing protein</fullName>
    </recommendedName>
</protein>
<dbReference type="InterPro" id="IPR007450">
    <property type="entry name" value="BamE_dom"/>
</dbReference>
<feature type="domain" description="Outer membrane protein assembly factor BamE" evidence="2">
    <location>
        <begin position="21"/>
        <end position="51"/>
    </location>
</feature>
<dbReference type="Pfam" id="PF04355">
    <property type="entry name" value="BamE"/>
    <property type="match status" value="1"/>
</dbReference>
<keyword evidence="1" id="KW-0732">Signal</keyword>
<dbReference type="PROSITE" id="PS51257">
    <property type="entry name" value="PROKAR_LIPOPROTEIN"/>
    <property type="match status" value="1"/>
</dbReference>
<dbReference type="GO" id="GO:0019867">
    <property type="term" value="C:outer membrane"/>
    <property type="evidence" value="ECO:0007669"/>
    <property type="project" value="InterPro"/>
</dbReference>
<accession>A0A445MR57</accession>
<sequence length="116" mass="12723">MLKTFIGLLAVFLVTACATSSKKLNKLSVGMSKVEVVQILGTPESTSATRGVEFLTYSLRERIARPGEAIAPISILEKYSVKLVDGKVESYGRLGDFDSTKPFETKHEIDVNINEK</sequence>
<feature type="signal peptide" evidence="1">
    <location>
        <begin position="1"/>
        <end position="18"/>
    </location>
</feature>
<dbReference type="AlphaFoldDB" id="A0A445MR57"/>
<feature type="chain" id="PRO_5019204805" description="Outer membrane protein assembly factor BamE domain-containing protein" evidence="1">
    <location>
        <begin position="19"/>
        <end position="116"/>
    </location>
</feature>
<evidence type="ECO:0000259" key="2">
    <source>
        <dbReference type="Pfam" id="PF04355"/>
    </source>
</evidence>
<evidence type="ECO:0000256" key="1">
    <source>
        <dbReference type="SAM" id="SignalP"/>
    </source>
</evidence>
<reference evidence="3" key="1">
    <citation type="submission" date="2018-01" db="EMBL/GenBank/DDBJ databases">
        <authorList>
            <person name="Regsiter A."/>
            <person name="William W."/>
        </authorList>
    </citation>
    <scope>NUCLEOTIDE SEQUENCE</scope>
    <source>
        <strain evidence="3">TRIP AH-1</strain>
    </source>
</reference>
<evidence type="ECO:0000313" key="3">
    <source>
        <dbReference type="EMBL" id="SPD71947.1"/>
    </source>
</evidence>